<organism evidence="1 2">
    <name type="scientific">Brevundimonas balnearis</name>
    <dbReference type="NCBI Taxonomy" id="1572858"/>
    <lineage>
        <taxon>Bacteria</taxon>
        <taxon>Pseudomonadati</taxon>
        <taxon>Pseudomonadota</taxon>
        <taxon>Alphaproteobacteria</taxon>
        <taxon>Caulobacterales</taxon>
        <taxon>Caulobacteraceae</taxon>
        <taxon>Brevundimonas</taxon>
    </lineage>
</organism>
<dbReference type="InterPro" id="IPR003718">
    <property type="entry name" value="OsmC/Ohr_fam"/>
</dbReference>
<evidence type="ECO:0000313" key="1">
    <source>
        <dbReference type="EMBL" id="MFC0633661.1"/>
    </source>
</evidence>
<dbReference type="EMBL" id="JBHLSW010000005">
    <property type="protein sequence ID" value="MFC0633661.1"/>
    <property type="molecule type" value="Genomic_DNA"/>
</dbReference>
<dbReference type="InterPro" id="IPR052707">
    <property type="entry name" value="OsmC_Ohr_Peroxiredoxin"/>
</dbReference>
<dbReference type="RefSeq" id="WP_376835611.1">
    <property type="nucleotide sequence ID" value="NZ_JBHLSW010000005.1"/>
</dbReference>
<comment type="caution">
    <text evidence="1">The sequence shown here is derived from an EMBL/GenBank/DDBJ whole genome shotgun (WGS) entry which is preliminary data.</text>
</comment>
<dbReference type="PANTHER" id="PTHR42830:SF2">
    <property type="entry name" value="OSMC_OHR FAMILY PROTEIN"/>
    <property type="match status" value="1"/>
</dbReference>
<dbReference type="InterPro" id="IPR015946">
    <property type="entry name" value="KH_dom-like_a/b"/>
</dbReference>
<protein>
    <submittedName>
        <fullName evidence="1">OsmC family protein</fullName>
    </submittedName>
</protein>
<dbReference type="PANTHER" id="PTHR42830">
    <property type="entry name" value="OSMOTICALLY INDUCIBLE FAMILY PROTEIN"/>
    <property type="match status" value="1"/>
</dbReference>
<keyword evidence="2" id="KW-1185">Reference proteome</keyword>
<name>A0ABV6R213_9CAUL</name>
<dbReference type="SUPFAM" id="SSF82784">
    <property type="entry name" value="OsmC-like"/>
    <property type="match status" value="1"/>
</dbReference>
<sequence>MSLHVAEIEWSRGDQPFLDQTYSRAHAWRFDGGMEVRASSAPTSVPVPMSDPTAIDPEEALAAAVASCHMLFFLALAAKAGFIVDHYADHAEALLETDDRGRKSVTRVTLKPRIDWAGDPPAPEALRQLQDQAHRLCYIANSIRGEVLVEG</sequence>
<accession>A0ABV6R213</accession>
<dbReference type="InterPro" id="IPR036102">
    <property type="entry name" value="OsmC/Ohrsf"/>
</dbReference>
<dbReference type="Gene3D" id="3.30.300.20">
    <property type="match status" value="1"/>
</dbReference>
<evidence type="ECO:0000313" key="2">
    <source>
        <dbReference type="Proteomes" id="UP001589906"/>
    </source>
</evidence>
<gene>
    <name evidence="1" type="ORF">ACFFGE_07195</name>
</gene>
<dbReference type="Pfam" id="PF02566">
    <property type="entry name" value="OsmC"/>
    <property type="match status" value="1"/>
</dbReference>
<proteinExistence type="predicted"/>
<reference evidence="1 2" key="1">
    <citation type="submission" date="2024-09" db="EMBL/GenBank/DDBJ databases">
        <authorList>
            <person name="Sun Q."/>
            <person name="Mori K."/>
        </authorList>
    </citation>
    <scope>NUCLEOTIDE SEQUENCE [LARGE SCALE GENOMIC DNA]</scope>
    <source>
        <strain evidence="1 2">NCAIM B.02621</strain>
    </source>
</reference>
<dbReference type="Proteomes" id="UP001589906">
    <property type="component" value="Unassembled WGS sequence"/>
</dbReference>